<proteinExistence type="inferred from homology"/>
<dbReference type="EMBL" id="JAMRXG010000007">
    <property type="protein sequence ID" value="MCM6775461.1"/>
    <property type="molecule type" value="Genomic_DNA"/>
</dbReference>
<keyword evidence="4 8" id="KW-0560">Oxidoreductase</keyword>
<dbReference type="SUPFAM" id="SSF48264">
    <property type="entry name" value="Cytochrome P450"/>
    <property type="match status" value="1"/>
</dbReference>
<gene>
    <name evidence="9" type="ORF">NDR86_18470</name>
</gene>
<dbReference type="RefSeq" id="WP_251913712.1">
    <property type="nucleotide sequence ID" value="NZ_JAMRXG010000007.1"/>
</dbReference>
<dbReference type="InterPro" id="IPR017972">
    <property type="entry name" value="Cyt_P450_CS"/>
</dbReference>
<dbReference type="PRINTS" id="PR00463">
    <property type="entry name" value="EP450I"/>
</dbReference>
<dbReference type="GO" id="GO:0016705">
    <property type="term" value="F:oxidoreductase activity, acting on paired donors, with incorporation or reduction of molecular oxygen"/>
    <property type="evidence" value="ECO:0007669"/>
    <property type="project" value="InterPro"/>
</dbReference>
<comment type="similarity">
    <text evidence="1 8">Belongs to the cytochrome P450 family.</text>
</comment>
<dbReference type="PROSITE" id="PS00086">
    <property type="entry name" value="CYTOCHROME_P450"/>
    <property type="match status" value="1"/>
</dbReference>
<evidence type="ECO:0000313" key="9">
    <source>
        <dbReference type="EMBL" id="MCM6775461.1"/>
    </source>
</evidence>
<accession>A0A9X2E8A7</accession>
<dbReference type="InterPro" id="IPR002401">
    <property type="entry name" value="Cyt_P450_E_grp-I"/>
</dbReference>
<evidence type="ECO:0000256" key="5">
    <source>
        <dbReference type="ARBA" id="ARBA00023004"/>
    </source>
</evidence>
<dbReference type="GO" id="GO:0004497">
    <property type="term" value="F:monooxygenase activity"/>
    <property type="evidence" value="ECO:0007669"/>
    <property type="project" value="UniProtKB-KW"/>
</dbReference>
<dbReference type="PANTHER" id="PTHR24291">
    <property type="entry name" value="CYTOCHROME P450 FAMILY 4"/>
    <property type="match status" value="1"/>
</dbReference>
<evidence type="ECO:0000313" key="10">
    <source>
        <dbReference type="Proteomes" id="UP001139157"/>
    </source>
</evidence>
<name>A0A9X2E8A7_9NOCA</name>
<evidence type="ECO:0000256" key="7">
    <source>
        <dbReference type="PIRSR" id="PIRSR602401-1"/>
    </source>
</evidence>
<evidence type="ECO:0000256" key="2">
    <source>
        <dbReference type="ARBA" id="ARBA00022617"/>
    </source>
</evidence>
<evidence type="ECO:0000256" key="6">
    <source>
        <dbReference type="ARBA" id="ARBA00023033"/>
    </source>
</evidence>
<dbReference type="Proteomes" id="UP001139157">
    <property type="component" value="Unassembled WGS sequence"/>
</dbReference>
<comment type="cofactor">
    <cofactor evidence="7">
        <name>heme</name>
        <dbReference type="ChEBI" id="CHEBI:30413"/>
    </cofactor>
</comment>
<comment type="caution">
    <text evidence="9">The sequence shown here is derived from an EMBL/GenBank/DDBJ whole genome shotgun (WGS) entry which is preliminary data.</text>
</comment>
<dbReference type="InterPro" id="IPR050196">
    <property type="entry name" value="Cytochrome_P450_Monoox"/>
</dbReference>
<evidence type="ECO:0000256" key="1">
    <source>
        <dbReference type="ARBA" id="ARBA00010617"/>
    </source>
</evidence>
<dbReference type="AlphaFoldDB" id="A0A9X2E8A7"/>
<dbReference type="InterPro" id="IPR001128">
    <property type="entry name" value="Cyt_P450"/>
</dbReference>
<dbReference type="GO" id="GO:0020037">
    <property type="term" value="F:heme binding"/>
    <property type="evidence" value="ECO:0007669"/>
    <property type="project" value="InterPro"/>
</dbReference>
<feature type="binding site" description="axial binding residue" evidence="7">
    <location>
        <position position="408"/>
    </location>
    <ligand>
        <name>heme</name>
        <dbReference type="ChEBI" id="CHEBI:30413"/>
    </ligand>
    <ligandPart>
        <name>Fe</name>
        <dbReference type="ChEBI" id="CHEBI:18248"/>
    </ligandPart>
</feature>
<dbReference type="InterPro" id="IPR036396">
    <property type="entry name" value="Cyt_P450_sf"/>
</dbReference>
<keyword evidence="5 7" id="KW-0408">Iron</keyword>
<dbReference type="GO" id="GO:0005506">
    <property type="term" value="F:iron ion binding"/>
    <property type="evidence" value="ECO:0007669"/>
    <property type="project" value="InterPro"/>
</dbReference>
<keyword evidence="10" id="KW-1185">Reference proteome</keyword>
<reference evidence="9" key="1">
    <citation type="submission" date="2022-06" db="EMBL/GenBank/DDBJ databases">
        <title>Novel species in genus nocardia.</title>
        <authorList>
            <person name="Li F."/>
        </authorList>
    </citation>
    <scope>NUCLEOTIDE SEQUENCE</scope>
    <source>
        <strain evidence="9">CDC141</strain>
    </source>
</reference>
<organism evidence="9 10">
    <name type="scientific">Nocardia pulmonis</name>
    <dbReference type="NCBI Taxonomy" id="2951408"/>
    <lineage>
        <taxon>Bacteria</taxon>
        <taxon>Bacillati</taxon>
        <taxon>Actinomycetota</taxon>
        <taxon>Actinomycetes</taxon>
        <taxon>Mycobacteriales</taxon>
        <taxon>Nocardiaceae</taxon>
        <taxon>Nocardia</taxon>
    </lineage>
</organism>
<keyword evidence="6 8" id="KW-0503">Monooxygenase</keyword>
<keyword evidence="2 7" id="KW-0349">Heme</keyword>
<evidence type="ECO:0000256" key="8">
    <source>
        <dbReference type="RuleBase" id="RU000461"/>
    </source>
</evidence>
<keyword evidence="3 7" id="KW-0479">Metal-binding</keyword>
<dbReference type="Pfam" id="PF00067">
    <property type="entry name" value="p450"/>
    <property type="match status" value="1"/>
</dbReference>
<dbReference type="PANTHER" id="PTHR24291:SF50">
    <property type="entry name" value="BIFUNCTIONAL ALBAFLAVENONE MONOOXYGENASE_TERPENE SYNTHASE"/>
    <property type="match status" value="1"/>
</dbReference>
<sequence>MATHLRKNAGSCPVTGAETAACPLPKGPKGLPLIGVAPRYLKNQLGFTLDTQQTYGPLVPVPMPVPFVQVTEPSAIEHVLRTNPDNYRRGVLYKGFFGPMGTGLLTLDDQQWRPHRKVVQPGFAPARVHEHAAEAVPANQDMLRRWERLAHDGRPVDVAPDLMNITARVVGEALVSRDLSEPGLGYSEAAAIASKVMYTATIHGVNEMIPTRIPTRYNQEKNRSERVLRGIVERVLDRRRTGELGNDVATLLLRSDLSDESIIANLRTLLLAGTDTTGQALCWTLYELARHPQVRREVEEEVDRVLTGRPPRPDQLDDLVLTRSVVEEALRLYPPVWQIPRDSVDEDELAGYRLPPNTTVLLSMYGTHRSPEHWRDPEAFDPSRFRDGCDAGRHRFAYFPFGGGRRLCIGKSLAMATAITTIAMVAQRFRLRLVGGGQFRFGTYITLFPRDGLRVVLEERV</sequence>
<dbReference type="Gene3D" id="1.10.630.10">
    <property type="entry name" value="Cytochrome P450"/>
    <property type="match status" value="1"/>
</dbReference>
<evidence type="ECO:0000256" key="3">
    <source>
        <dbReference type="ARBA" id="ARBA00022723"/>
    </source>
</evidence>
<protein>
    <submittedName>
        <fullName evidence="9">Cytochrome P450</fullName>
    </submittedName>
</protein>
<dbReference type="PRINTS" id="PR00385">
    <property type="entry name" value="P450"/>
</dbReference>
<evidence type="ECO:0000256" key="4">
    <source>
        <dbReference type="ARBA" id="ARBA00023002"/>
    </source>
</evidence>